<dbReference type="Pfam" id="PF00295">
    <property type="entry name" value="Glyco_hydro_28"/>
    <property type="match status" value="1"/>
</dbReference>
<dbReference type="InterPro" id="IPR018247">
    <property type="entry name" value="EF_Hand_1_Ca_BS"/>
</dbReference>
<dbReference type="Gene3D" id="1.20.1270.90">
    <property type="entry name" value="AF1782-like"/>
    <property type="match status" value="1"/>
</dbReference>
<dbReference type="InterPro" id="IPR003961">
    <property type="entry name" value="FN3_dom"/>
</dbReference>
<dbReference type="PANTHER" id="PTHR31321">
    <property type="entry name" value="ACYL-COA THIOESTER HYDROLASE YBHC-RELATED"/>
    <property type="match status" value="1"/>
</dbReference>
<dbReference type="Gene3D" id="2.160.20.10">
    <property type="entry name" value="Single-stranded right-handed beta-helix, Pectin lyase-like"/>
    <property type="match status" value="2"/>
</dbReference>
<dbReference type="InterPro" id="IPR013783">
    <property type="entry name" value="Ig-like_fold"/>
</dbReference>
<name>A0ABN8G9H3_9BACL</name>
<accession>A0ABN8G9H3</accession>
<keyword evidence="11" id="KW-1185">Reference proteome</keyword>
<dbReference type="SUPFAM" id="SSF49384">
    <property type="entry name" value="Carbohydrate-binding domain"/>
    <property type="match status" value="1"/>
</dbReference>
<dbReference type="Pfam" id="PF00963">
    <property type="entry name" value="Cohesin"/>
    <property type="match status" value="1"/>
</dbReference>
<comment type="caution">
    <text evidence="10">The sequence shown here is derived from an EMBL/GenBank/DDBJ whole genome shotgun (WGS) entry which is preliminary data.</text>
</comment>
<dbReference type="PROSITE" id="PS00502">
    <property type="entry name" value="POLYGALACTURONASE"/>
    <property type="match status" value="1"/>
</dbReference>
<dbReference type="CDD" id="cd00063">
    <property type="entry name" value="FN3"/>
    <property type="match status" value="1"/>
</dbReference>
<feature type="active site" evidence="7">
    <location>
        <position position="1190"/>
    </location>
</feature>
<dbReference type="InterPro" id="IPR002102">
    <property type="entry name" value="Cohesin_dom"/>
</dbReference>
<dbReference type="InterPro" id="IPR011081">
    <property type="entry name" value="Big_4"/>
</dbReference>
<evidence type="ECO:0000313" key="10">
    <source>
        <dbReference type="EMBL" id="CAH1200209.1"/>
    </source>
</evidence>
<keyword evidence="5" id="KW-0063">Aspartyl esterase</keyword>
<dbReference type="PROSITE" id="PS00503">
    <property type="entry name" value="PECTINESTERASE_2"/>
    <property type="match status" value="1"/>
</dbReference>
<dbReference type="EMBL" id="CAKMMW010000003">
    <property type="protein sequence ID" value="CAH1200209.1"/>
    <property type="molecule type" value="Genomic_DNA"/>
</dbReference>
<dbReference type="Gene3D" id="2.60.40.680">
    <property type="match status" value="1"/>
</dbReference>
<evidence type="ECO:0000256" key="2">
    <source>
        <dbReference type="ARBA" id="ARBA00008891"/>
    </source>
</evidence>
<comment type="similarity">
    <text evidence="2">Belongs to the pectinesterase family.</text>
</comment>
<dbReference type="Proteomes" id="UP000838821">
    <property type="component" value="Unassembled WGS sequence"/>
</dbReference>
<dbReference type="Gene3D" id="2.60.40.1080">
    <property type="match status" value="1"/>
</dbReference>
<gene>
    <name evidence="10" type="ORF">PAECIP111891_01556</name>
</gene>
<dbReference type="InterPro" id="IPR012334">
    <property type="entry name" value="Pectin_lyas_fold"/>
</dbReference>
<feature type="domain" description="Fibronectin type-III" evidence="9">
    <location>
        <begin position="41"/>
        <end position="129"/>
    </location>
</feature>
<evidence type="ECO:0000256" key="3">
    <source>
        <dbReference type="ARBA" id="ARBA00016512"/>
    </source>
</evidence>
<keyword evidence="8" id="KW-0732">Signal</keyword>
<dbReference type="SUPFAM" id="SSF49265">
    <property type="entry name" value="Fibronectin type III"/>
    <property type="match status" value="1"/>
</dbReference>
<comment type="similarity">
    <text evidence="1">Belongs to the glycosyl hydrolase 28 family.</text>
</comment>
<dbReference type="SUPFAM" id="SSF49899">
    <property type="entry name" value="Concanavalin A-like lectins/glucanases"/>
    <property type="match status" value="1"/>
</dbReference>
<dbReference type="PANTHER" id="PTHR31321:SF57">
    <property type="entry name" value="PECTINESTERASE 53-RELATED"/>
    <property type="match status" value="1"/>
</dbReference>
<dbReference type="InterPro" id="IPR013320">
    <property type="entry name" value="ConA-like_dom_sf"/>
</dbReference>
<keyword evidence="6" id="KW-0326">Glycosidase</keyword>
<dbReference type="Gene3D" id="2.60.40.10">
    <property type="entry name" value="Immunoglobulins"/>
    <property type="match status" value="1"/>
</dbReference>
<dbReference type="InterPro" id="IPR033131">
    <property type="entry name" value="Pectinesterase_Asp_AS"/>
</dbReference>
<dbReference type="InterPro" id="IPR000743">
    <property type="entry name" value="Glyco_hydro_28"/>
</dbReference>
<sequence>MKKMRSTMITMVFLLLVSYLPGLSQFALADTIAASTHGVYVPTDLRMSPASNTEDSVVLVWEKPLTYDNVANYNIYNSEGLFIGSTSKTYYKILGLSPNTISSYIVRAQDASGLESLDSNIVQITTKPVGVKLNVKDFGATGNGSTMDTVSIQAALDAVPAGGTVYFPAGSYLTGALFFNHSNITVYVDAGAQIKPSTHKVDFKPFVMARHSLEEPESYASLFNAGVMDHNNYGYSIHDIAIIGPGTIGDAQNGLDLRVEYDNDVKEVGKTYGGGSLLSFNNAHNVYLDGLQIRNGMMWTIVPVYSKDITAYGLDINTSVHNGDGFDPNSSENVYILSSTFQTGDDSSAIKSGINQEGREIGRPSRFIYYRGDTFSGGHGGIVLGSEMSGGVSDVYAEDCNLIPVDVSSNAVAPGFKIKTSTSRGGYIRNIQVRDSLINKIDLNSNYDKLTVPDIYPPDMSNFRFINLRNNDTAGTGTDNIISLIGAASTPTSDNALKNVQFINSSFTQAQLAYTENIFFYNCNLPKGINATNSSNIVQDGAVVYDKSFPVNDDFTSYKVGDVPGGYWAASSYAPGLITIAADGARDANSIFLDDENAGYVSVSRNFAAQTSVVTAEVYMKFPAPPNLTNGVPNGTYATKPTSNNRVFQLLGSNGKIAVWLNTETSGALSYVINGVTSPIVVPSIPINTWFSVKTVVDIPNKVVDVYYNGTKVLSGQPFYDKTVIPPDINTFKSIGPNNNTTVASQVFLDDLTISSPVTDNQGYGINLSSTNRATSISEKGGSLQLSAARTTGATSSAVTWAVYNRDLTATDAATIDTNGLLTAKKNGNVVVAASLMDGTAIVSLMPIKITGQENTVGFKTINVSTAVGTPPNLPAAITVMQDDGSVIPSPVIWDLINPTQYNHAGTITVNGTVTGYAPRATATIQVVPLAVTGYSSLVIKTKAGIAPNLPTMVTAMYNNHSSQSLPVVWNAVQVNQYAQTNVKGFKVQGTVQGSTLPVAAYVSVLPDLGQGGTPILVAADGSGDFKSIQAAINSVPDQNNNRAVIFVKNGVYYEKVLIPETKPYISMIGESKDGAILTYDDNPKKTALDGTSLGLGTYNDYTFMIKGHDFYAQNMTFINSSGSGAGQSVAVDVYADKAFFENCKIIGYQDSLLTRNLTDNVDPANYANNTTIQTYRSYFKNSYIAGSVDFIFGPGTAVFENSELHARLAGHVTAASTPRGQKYGYVFLNNKITSESLIQSTAGTSDLGRTWRPYAQTVYLNSYMEKHISPAGWNNFGNAANEATAYYAEYNSSGPGANPSARLAWTHQLTSTQAQSYTLGQIFQASSLIGGTDDWDPSIQTPVASIVSITSTQIVTPVGTAPLLPSVVDAVYSNGTTQQVQVIWDTIAPEQYAQNGSFTVVGTVQGTTIKALATVTVRAGSVLTGPQSIHAGQPLTLTYGWSGVSEQVYGLDLTLTYNPNQLQYVSAESLLQGISVVDQSSTSGQVRILVASSTPGVTMTGNLGTILQLHFQAGNANQDASGTVNLTQAIIADGSGTETGMDGTAYQVFIQVPDAANKAALISKISDAQTVMAPENIGNLWGQYAQTSVNTLAAATSSAAGVMNNNQATQTEVDQALEHLTSAIQVYLASVNTHASIGDLAVVASHYGLTSTRSDWAIVKRYDFNQDNQLDIVDLVAIARKILNK</sequence>
<dbReference type="PROSITE" id="PS00018">
    <property type="entry name" value="EF_HAND_1"/>
    <property type="match status" value="1"/>
</dbReference>
<evidence type="ECO:0000256" key="4">
    <source>
        <dbReference type="ARBA" id="ARBA00022801"/>
    </source>
</evidence>
<feature type="signal peptide" evidence="8">
    <location>
        <begin position="1"/>
        <end position="29"/>
    </location>
</feature>
<reference evidence="10" key="1">
    <citation type="submission" date="2022-01" db="EMBL/GenBank/DDBJ databases">
        <authorList>
            <person name="Criscuolo A."/>
        </authorList>
    </citation>
    <scope>NUCLEOTIDE SEQUENCE</scope>
    <source>
        <strain evidence="10">CIP111891</strain>
    </source>
</reference>
<evidence type="ECO:0000313" key="11">
    <source>
        <dbReference type="Proteomes" id="UP000838821"/>
    </source>
</evidence>
<proteinExistence type="inferred from homology"/>
<organism evidence="10 11">
    <name type="scientific">Paenibacillus allorhizoplanae</name>
    <dbReference type="NCBI Taxonomy" id="2905648"/>
    <lineage>
        <taxon>Bacteria</taxon>
        <taxon>Bacillati</taxon>
        <taxon>Bacillota</taxon>
        <taxon>Bacilli</taxon>
        <taxon>Bacillales</taxon>
        <taxon>Paenibacillaceae</taxon>
        <taxon>Paenibacillus</taxon>
    </lineage>
</organism>
<dbReference type="Pfam" id="PF01095">
    <property type="entry name" value="Pectinesterase"/>
    <property type="match status" value="1"/>
</dbReference>
<evidence type="ECO:0000256" key="7">
    <source>
        <dbReference type="PROSITE-ProRule" id="PRU10040"/>
    </source>
</evidence>
<evidence type="ECO:0000256" key="5">
    <source>
        <dbReference type="ARBA" id="ARBA00023085"/>
    </source>
</evidence>
<dbReference type="CDD" id="cd08547">
    <property type="entry name" value="Type_II_cohesin"/>
    <property type="match status" value="1"/>
</dbReference>
<dbReference type="InterPro" id="IPR008965">
    <property type="entry name" value="CBM2/CBM3_carb-bd_dom_sf"/>
</dbReference>
<keyword evidence="4" id="KW-0378">Hydrolase</keyword>
<dbReference type="InterPro" id="IPR036116">
    <property type="entry name" value="FN3_sf"/>
</dbReference>
<evidence type="ECO:0000256" key="6">
    <source>
        <dbReference type="ARBA" id="ARBA00023295"/>
    </source>
</evidence>
<dbReference type="PROSITE" id="PS50853">
    <property type="entry name" value="FN3"/>
    <property type="match status" value="1"/>
</dbReference>
<evidence type="ECO:0000259" key="9">
    <source>
        <dbReference type="PROSITE" id="PS50853"/>
    </source>
</evidence>
<dbReference type="SUPFAM" id="SSF51126">
    <property type="entry name" value="Pectin lyase-like"/>
    <property type="match status" value="2"/>
</dbReference>
<evidence type="ECO:0000256" key="1">
    <source>
        <dbReference type="ARBA" id="ARBA00008834"/>
    </source>
</evidence>
<dbReference type="InterPro" id="IPR036439">
    <property type="entry name" value="Dockerin_dom_sf"/>
</dbReference>
<dbReference type="Pfam" id="PF07532">
    <property type="entry name" value="Big_4"/>
    <property type="match status" value="3"/>
</dbReference>
<protein>
    <recommendedName>
        <fullName evidence="3">Probable pectate lyase C</fullName>
    </recommendedName>
</protein>
<feature type="chain" id="PRO_5047475979" description="Probable pectate lyase C" evidence="8">
    <location>
        <begin position="30"/>
        <end position="1686"/>
    </location>
</feature>
<dbReference type="InterPro" id="IPR000070">
    <property type="entry name" value="Pectinesterase_cat"/>
</dbReference>
<evidence type="ECO:0000256" key="8">
    <source>
        <dbReference type="SAM" id="SignalP"/>
    </source>
</evidence>
<dbReference type="InterPro" id="IPR011050">
    <property type="entry name" value="Pectin_lyase_fold/virulence"/>
</dbReference>
<dbReference type="Gene3D" id="1.10.1330.10">
    <property type="entry name" value="Dockerin domain"/>
    <property type="match status" value="1"/>
</dbReference>